<accession>A0A9W6TEY2</accession>
<comment type="caution">
    <text evidence="2">The sequence shown here is derived from an EMBL/GenBank/DDBJ whole genome shotgun (WGS) entry which is preliminary data.</text>
</comment>
<organism evidence="2 3">
    <name type="scientific">Phytophthora lilii</name>
    <dbReference type="NCBI Taxonomy" id="2077276"/>
    <lineage>
        <taxon>Eukaryota</taxon>
        <taxon>Sar</taxon>
        <taxon>Stramenopiles</taxon>
        <taxon>Oomycota</taxon>
        <taxon>Peronosporomycetes</taxon>
        <taxon>Peronosporales</taxon>
        <taxon>Peronosporaceae</taxon>
        <taxon>Phytophthora</taxon>
    </lineage>
</organism>
<dbReference type="AlphaFoldDB" id="A0A9W6TEY2"/>
<sequence length="114" mass="12258">MLLHTYNGMLYGGMVEPNRPAIAEAVGIHGSSSTVSLCDDTCDAKSDESLSPRRRFEREASGCKPKHVLEGSCVVSGDGSNDMPLDFESDAPEEGEVEEEEKASPSQHKDSQSL</sequence>
<name>A0A9W6TEY2_9STRA</name>
<feature type="compositionally biased region" description="Acidic residues" evidence="1">
    <location>
        <begin position="85"/>
        <end position="101"/>
    </location>
</feature>
<dbReference type="OrthoDB" id="129452at2759"/>
<dbReference type="EMBL" id="BSXW01000091">
    <property type="protein sequence ID" value="GMF11861.1"/>
    <property type="molecule type" value="Genomic_DNA"/>
</dbReference>
<proteinExistence type="predicted"/>
<reference evidence="2" key="1">
    <citation type="submission" date="2023-04" db="EMBL/GenBank/DDBJ databases">
        <title>Phytophthora lilii NBRC 32176.</title>
        <authorList>
            <person name="Ichikawa N."/>
            <person name="Sato H."/>
            <person name="Tonouchi N."/>
        </authorList>
    </citation>
    <scope>NUCLEOTIDE SEQUENCE</scope>
    <source>
        <strain evidence="2">NBRC 32176</strain>
    </source>
</reference>
<evidence type="ECO:0000313" key="2">
    <source>
        <dbReference type="EMBL" id="GMF11861.1"/>
    </source>
</evidence>
<keyword evidence="3" id="KW-1185">Reference proteome</keyword>
<evidence type="ECO:0000313" key="3">
    <source>
        <dbReference type="Proteomes" id="UP001165083"/>
    </source>
</evidence>
<gene>
    <name evidence="2" type="ORF">Plil01_000253200</name>
</gene>
<protein>
    <submittedName>
        <fullName evidence="2">Unnamed protein product</fullName>
    </submittedName>
</protein>
<feature type="region of interest" description="Disordered" evidence="1">
    <location>
        <begin position="74"/>
        <end position="114"/>
    </location>
</feature>
<dbReference type="Proteomes" id="UP001165083">
    <property type="component" value="Unassembled WGS sequence"/>
</dbReference>
<evidence type="ECO:0000256" key="1">
    <source>
        <dbReference type="SAM" id="MobiDB-lite"/>
    </source>
</evidence>